<feature type="transmembrane region" description="Helical" evidence="1">
    <location>
        <begin position="106"/>
        <end position="126"/>
    </location>
</feature>
<feature type="transmembrane region" description="Helical" evidence="1">
    <location>
        <begin position="146"/>
        <end position="165"/>
    </location>
</feature>
<name>A0A2W4J0A3_9PSEU</name>
<dbReference type="SUPFAM" id="SSF48317">
    <property type="entry name" value="Acid phosphatase/Vanadium-dependent haloperoxidase"/>
    <property type="match status" value="1"/>
</dbReference>
<accession>A0A2W4J0A3</accession>
<evidence type="ECO:0000313" key="3">
    <source>
        <dbReference type="EMBL" id="PZM92720.1"/>
    </source>
</evidence>
<dbReference type="InterPro" id="IPR036938">
    <property type="entry name" value="PAP2/HPO_sf"/>
</dbReference>
<feature type="transmembrane region" description="Helical" evidence="1">
    <location>
        <begin position="79"/>
        <end position="99"/>
    </location>
</feature>
<comment type="caution">
    <text evidence="3">The sequence shown here is derived from an EMBL/GenBank/DDBJ whole genome shotgun (WGS) entry which is preliminary data.</text>
</comment>
<proteinExistence type="predicted"/>
<keyword evidence="1" id="KW-0472">Membrane</keyword>
<dbReference type="InterPro" id="IPR000326">
    <property type="entry name" value="PAP2/HPO"/>
</dbReference>
<sequence length="228" mass="23528">MLTETATAVTTPLKQPLSRPSWWGALCGAIGCAVGVALICVAFVRTPLGQHVDDALMPEAARGGYYAGTSDAYQAARSVLRLVGNPVHIAIFVAVLVVAGLLARRVVAAVAGVGVLFGSIGAARVLKAEIVRPDFDVIGTSAHNSFPSGHVAAAAGMVFAVALLIRAGHRRWMLLPGVIVCAVVTAATMVAGWHRLSDGLGAVLVAGTLYFVAVAVDRVINQDLADLR</sequence>
<protein>
    <recommendedName>
        <fullName evidence="2">Phosphatidic acid phosphatase type 2/haloperoxidase domain-containing protein</fullName>
    </recommendedName>
</protein>
<feature type="transmembrane region" description="Helical" evidence="1">
    <location>
        <begin position="172"/>
        <end position="193"/>
    </location>
</feature>
<dbReference type="EMBL" id="QGUI01000686">
    <property type="protein sequence ID" value="PZM92720.1"/>
    <property type="molecule type" value="Genomic_DNA"/>
</dbReference>
<dbReference type="AlphaFoldDB" id="A0A2W4J0A3"/>
<organism evidence="3">
    <name type="scientific">Thermocrispum agreste</name>
    <dbReference type="NCBI Taxonomy" id="37925"/>
    <lineage>
        <taxon>Bacteria</taxon>
        <taxon>Bacillati</taxon>
        <taxon>Actinomycetota</taxon>
        <taxon>Actinomycetes</taxon>
        <taxon>Pseudonocardiales</taxon>
        <taxon>Pseudonocardiaceae</taxon>
        <taxon>Thermocrispum</taxon>
    </lineage>
</organism>
<reference evidence="3" key="1">
    <citation type="submission" date="2018-05" db="EMBL/GenBank/DDBJ databases">
        <authorList>
            <person name="Lanie J.A."/>
            <person name="Ng W.-L."/>
            <person name="Kazmierczak K.M."/>
            <person name="Andrzejewski T.M."/>
            <person name="Davidsen T.M."/>
            <person name="Wayne K.J."/>
            <person name="Tettelin H."/>
            <person name="Glass J.I."/>
            <person name="Rusch D."/>
            <person name="Podicherti R."/>
            <person name="Tsui H.-C.T."/>
            <person name="Winkler M.E."/>
        </authorList>
    </citation>
    <scope>NUCLEOTIDE SEQUENCE</scope>
    <source>
        <strain evidence="3">ZC4RG45</strain>
    </source>
</reference>
<dbReference type="Pfam" id="PF01569">
    <property type="entry name" value="PAP2"/>
    <property type="match status" value="1"/>
</dbReference>
<gene>
    <name evidence="3" type="ORF">DIU77_15725</name>
</gene>
<feature type="domain" description="Phosphatidic acid phosphatase type 2/haloperoxidase" evidence="2">
    <location>
        <begin position="140"/>
        <end position="215"/>
    </location>
</feature>
<evidence type="ECO:0000256" key="1">
    <source>
        <dbReference type="SAM" id="Phobius"/>
    </source>
</evidence>
<keyword evidence="1" id="KW-1133">Transmembrane helix</keyword>
<dbReference type="Gene3D" id="1.20.144.10">
    <property type="entry name" value="Phosphatidic acid phosphatase type 2/haloperoxidase"/>
    <property type="match status" value="1"/>
</dbReference>
<keyword evidence="1" id="KW-0812">Transmembrane</keyword>
<evidence type="ECO:0000259" key="2">
    <source>
        <dbReference type="Pfam" id="PF01569"/>
    </source>
</evidence>
<feature type="transmembrane region" description="Helical" evidence="1">
    <location>
        <begin position="199"/>
        <end position="220"/>
    </location>
</feature>
<feature type="transmembrane region" description="Helical" evidence="1">
    <location>
        <begin position="22"/>
        <end position="44"/>
    </location>
</feature>
<dbReference type="STRING" id="1111738.GCA_000427905_01945"/>